<keyword evidence="8" id="KW-1185">Reference proteome</keyword>
<dbReference type="PANTHER" id="PTHR12770:SF31">
    <property type="entry name" value="RUS FAMILY MEMBER 1"/>
    <property type="match status" value="1"/>
</dbReference>
<evidence type="ECO:0000259" key="6">
    <source>
        <dbReference type="Pfam" id="PF04884"/>
    </source>
</evidence>
<dbReference type="InterPro" id="IPR054549">
    <property type="entry name" value="UVB_sens_RUS_dom"/>
</dbReference>
<comment type="similarity">
    <text evidence="2">Belongs to the RUS1 family.</text>
</comment>
<accession>A0AAD5TXV4</accession>
<evidence type="ECO:0000256" key="1">
    <source>
        <dbReference type="ARBA" id="ARBA00004370"/>
    </source>
</evidence>
<reference evidence="7" key="1">
    <citation type="submission" date="2020-05" db="EMBL/GenBank/DDBJ databases">
        <title>Phylogenomic resolution of chytrid fungi.</title>
        <authorList>
            <person name="Stajich J.E."/>
            <person name="Amses K."/>
            <person name="Simmons R."/>
            <person name="Seto K."/>
            <person name="Myers J."/>
            <person name="Bonds A."/>
            <person name="Quandt C.A."/>
            <person name="Barry K."/>
            <person name="Liu P."/>
            <person name="Grigoriev I."/>
            <person name="Longcore J.E."/>
            <person name="James T.Y."/>
        </authorList>
    </citation>
    <scope>NUCLEOTIDE SEQUENCE</scope>
    <source>
        <strain evidence="7">JEL0476</strain>
    </source>
</reference>
<name>A0AAD5TXV4_9FUNG</name>
<dbReference type="AlphaFoldDB" id="A0AAD5TXV4"/>
<evidence type="ECO:0000313" key="7">
    <source>
        <dbReference type="EMBL" id="KAJ3214581.1"/>
    </source>
</evidence>
<comment type="subcellular location">
    <subcellularLocation>
        <location evidence="1">Membrane</location>
    </subcellularLocation>
</comment>
<dbReference type="PANTHER" id="PTHR12770">
    <property type="entry name" value="RUS1 FAMILY PROTEIN C16ORF58"/>
    <property type="match status" value="1"/>
</dbReference>
<gene>
    <name evidence="7" type="ORF">HK099_006793</name>
</gene>
<dbReference type="InterPro" id="IPR006968">
    <property type="entry name" value="RUS_fam"/>
</dbReference>
<dbReference type="GO" id="GO:0016020">
    <property type="term" value="C:membrane"/>
    <property type="evidence" value="ECO:0007669"/>
    <property type="project" value="UniProtKB-SubCell"/>
</dbReference>
<proteinExistence type="inferred from homology"/>
<evidence type="ECO:0000256" key="4">
    <source>
        <dbReference type="ARBA" id="ARBA00022989"/>
    </source>
</evidence>
<feature type="domain" description="Protein root UVB sensitive/RUS" evidence="6">
    <location>
        <begin position="56"/>
        <end position="121"/>
    </location>
</feature>
<protein>
    <recommendedName>
        <fullName evidence="6">Protein root UVB sensitive/RUS domain-containing protein</fullName>
    </recommendedName>
</protein>
<organism evidence="7 8">
    <name type="scientific">Clydaea vesicula</name>
    <dbReference type="NCBI Taxonomy" id="447962"/>
    <lineage>
        <taxon>Eukaryota</taxon>
        <taxon>Fungi</taxon>
        <taxon>Fungi incertae sedis</taxon>
        <taxon>Chytridiomycota</taxon>
        <taxon>Chytridiomycota incertae sedis</taxon>
        <taxon>Chytridiomycetes</taxon>
        <taxon>Lobulomycetales</taxon>
        <taxon>Lobulomycetaceae</taxon>
        <taxon>Clydaea</taxon>
    </lineage>
</organism>
<evidence type="ECO:0000256" key="5">
    <source>
        <dbReference type="ARBA" id="ARBA00023136"/>
    </source>
</evidence>
<keyword evidence="3" id="KW-0812">Transmembrane</keyword>
<feature type="domain" description="Protein root UVB sensitive/RUS" evidence="6">
    <location>
        <begin position="124"/>
        <end position="161"/>
    </location>
</feature>
<evidence type="ECO:0000313" key="8">
    <source>
        <dbReference type="Proteomes" id="UP001211065"/>
    </source>
</evidence>
<keyword evidence="5" id="KW-0472">Membrane</keyword>
<evidence type="ECO:0000256" key="2">
    <source>
        <dbReference type="ARBA" id="ARBA00007558"/>
    </source>
</evidence>
<comment type="caution">
    <text evidence="7">The sequence shown here is derived from an EMBL/GenBank/DDBJ whole genome shotgun (WGS) entry which is preliminary data.</text>
</comment>
<dbReference type="Proteomes" id="UP001211065">
    <property type="component" value="Unassembled WGS sequence"/>
</dbReference>
<sequence length="297" mass="33432">MLYKLKVRDSKAQVEVRSYFLDDDKLCVAEPLNQSFSIKKVLFDIFLPNDFPASVTTNQASLAAIGVGDSTSTTTAAMLTWIFKEGSGMVGKLIFAYKVSDILDKEAKKFRLLADIFNDLSRNTFSSLCGVSAGGTKAALSLHFARCNNLGDLSAKDDTQNLNEIFCLFSSQNYFITFGLNRNCLHLKKIQIVFNSHHTVKDITRSIYQSILIKNLVLTNDYSQMKDLEILESTLKKTFSPEFAQFFDLLMAENSKPNTKYGLSNSFEKWNLDIAIFKSFLGCDKWVVDGWNATKTE</sequence>
<dbReference type="Pfam" id="PF04884">
    <property type="entry name" value="UVB_sens_prot"/>
    <property type="match status" value="2"/>
</dbReference>
<dbReference type="EMBL" id="JADGJW010000608">
    <property type="protein sequence ID" value="KAJ3214581.1"/>
    <property type="molecule type" value="Genomic_DNA"/>
</dbReference>
<evidence type="ECO:0000256" key="3">
    <source>
        <dbReference type="ARBA" id="ARBA00022692"/>
    </source>
</evidence>
<keyword evidence="4" id="KW-1133">Transmembrane helix</keyword>